<protein>
    <submittedName>
        <fullName evidence="2">Uncharacterized protein</fullName>
    </submittedName>
</protein>
<name>A0A6C0F2H7_9ZZZZ</name>
<organism evidence="2">
    <name type="scientific">viral metagenome</name>
    <dbReference type="NCBI Taxonomy" id="1070528"/>
    <lineage>
        <taxon>unclassified sequences</taxon>
        <taxon>metagenomes</taxon>
        <taxon>organismal metagenomes</taxon>
    </lineage>
</organism>
<accession>A0A6C0F2H7</accession>
<keyword evidence="1" id="KW-0812">Transmembrane</keyword>
<dbReference type="AlphaFoldDB" id="A0A6C0F2H7"/>
<proteinExistence type="predicted"/>
<evidence type="ECO:0000256" key="1">
    <source>
        <dbReference type="SAM" id="Phobius"/>
    </source>
</evidence>
<sequence>MNDLSLDKIKVNYDKKDFLYYKYAYQGNKELYSCTPNSSKVSEGTVLSQTCKTFNLTAGPCSSTFSKNLCTNKNLADQMLQKTANHAGADELYKNTTSKYNLERLNFFNLGVGVIATLVFIYRNK</sequence>
<evidence type="ECO:0000313" key="2">
    <source>
        <dbReference type="EMBL" id="QHT35081.1"/>
    </source>
</evidence>
<keyword evidence="1" id="KW-0472">Membrane</keyword>
<dbReference type="EMBL" id="MN739012">
    <property type="protein sequence ID" value="QHT35081.1"/>
    <property type="molecule type" value="Genomic_DNA"/>
</dbReference>
<feature type="transmembrane region" description="Helical" evidence="1">
    <location>
        <begin position="105"/>
        <end position="122"/>
    </location>
</feature>
<reference evidence="2" key="1">
    <citation type="journal article" date="2020" name="Nature">
        <title>Giant virus diversity and host interactions through global metagenomics.</title>
        <authorList>
            <person name="Schulz F."/>
            <person name="Roux S."/>
            <person name="Paez-Espino D."/>
            <person name="Jungbluth S."/>
            <person name="Walsh D.A."/>
            <person name="Denef V.J."/>
            <person name="McMahon K.D."/>
            <person name="Konstantinidis K.T."/>
            <person name="Eloe-Fadrosh E.A."/>
            <person name="Kyrpides N.C."/>
            <person name="Woyke T."/>
        </authorList>
    </citation>
    <scope>NUCLEOTIDE SEQUENCE</scope>
    <source>
        <strain evidence="2">GVMAG-M-3300009180-1</strain>
    </source>
</reference>
<keyword evidence="1" id="KW-1133">Transmembrane helix</keyword>